<dbReference type="AlphaFoldDB" id="A0A2N5M6C0"/>
<accession>A0A2N5M6C0</accession>
<dbReference type="RefSeq" id="WP_101641714.1">
    <property type="nucleotide sequence ID" value="NZ_PGUY01000031.1"/>
</dbReference>
<comment type="caution">
    <text evidence="1">The sequence shown here is derived from an EMBL/GenBank/DDBJ whole genome shotgun (WGS) entry which is preliminary data.</text>
</comment>
<keyword evidence="2" id="KW-1185">Reference proteome</keyword>
<protein>
    <submittedName>
        <fullName evidence="1">Uncharacterized protein</fullName>
    </submittedName>
</protein>
<reference evidence="1 2" key="1">
    <citation type="submission" date="2017-11" db="EMBL/GenBank/DDBJ databases">
        <title>Comparitive Functional Genomics of Dry Heat Resistant strains isolated from the Viking Spacecraft.</title>
        <authorList>
            <person name="Seuylemezian A."/>
            <person name="Cooper K."/>
            <person name="Vaishampayan P."/>
        </authorList>
    </citation>
    <scope>NUCLEOTIDE SEQUENCE [LARGE SCALE GENOMIC DNA]</scope>
    <source>
        <strain evidence="1 2">V1-29</strain>
    </source>
</reference>
<dbReference type="OrthoDB" id="2903742at2"/>
<sequence length="69" mass="8505">MRTLRQINAVYEHIIQSNLNERIKEMKLASLMREMERDYHIPLVIYEDWKKENEQVMALYRKIAKRRGL</sequence>
<name>A0A2N5M6C0_9BACI</name>
<dbReference type="EMBL" id="PGUY01000031">
    <property type="protein sequence ID" value="PLT29897.1"/>
    <property type="molecule type" value="Genomic_DNA"/>
</dbReference>
<proteinExistence type="predicted"/>
<evidence type="ECO:0000313" key="1">
    <source>
        <dbReference type="EMBL" id="PLT29897.1"/>
    </source>
</evidence>
<evidence type="ECO:0000313" key="2">
    <source>
        <dbReference type="Proteomes" id="UP000234748"/>
    </source>
</evidence>
<organism evidence="1 2">
    <name type="scientific">Peribacillus deserti</name>
    <dbReference type="NCBI Taxonomy" id="673318"/>
    <lineage>
        <taxon>Bacteria</taxon>
        <taxon>Bacillati</taxon>
        <taxon>Bacillota</taxon>
        <taxon>Bacilli</taxon>
        <taxon>Bacillales</taxon>
        <taxon>Bacillaceae</taxon>
        <taxon>Peribacillus</taxon>
    </lineage>
</organism>
<gene>
    <name evidence="1" type="ORF">CUU66_10185</name>
</gene>
<dbReference type="Proteomes" id="UP000234748">
    <property type="component" value="Unassembled WGS sequence"/>
</dbReference>